<gene>
    <name evidence="1" type="ORF">AB1Y20_011458</name>
</gene>
<name>A0AB34IMY9_PRYPA</name>
<reference evidence="1 2" key="1">
    <citation type="journal article" date="2024" name="Science">
        <title>Giant polyketide synthase enzymes in the biosynthesis of giant marine polyether toxins.</title>
        <authorList>
            <person name="Fallon T.R."/>
            <person name="Shende V.V."/>
            <person name="Wierzbicki I.H."/>
            <person name="Pendleton A.L."/>
            <person name="Watervoot N.F."/>
            <person name="Auber R.P."/>
            <person name="Gonzalez D.J."/>
            <person name="Wisecaver J.H."/>
            <person name="Moore B.S."/>
        </authorList>
    </citation>
    <scope>NUCLEOTIDE SEQUENCE [LARGE SCALE GENOMIC DNA]</scope>
    <source>
        <strain evidence="1 2">12B1</strain>
    </source>
</reference>
<dbReference type="AlphaFoldDB" id="A0AB34IMY9"/>
<dbReference type="Proteomes" id="UP001515480">
    <property type="component" value="Unassembled WGS sequence"/>
</dbReference>
<proteinExistence type="predicted"/>
<organism evidence="1 2">
    <name type="scientific">Prymnesium parvum</name>
    <name type="common">Toxic golden alga</name>
    <dbReference type="NCBI Taxonomy" id="97485"/>
    <lineage>
        <taxon>Eukaryota</taxon>
        <taxon>Haptista</taxon>
        <taxon>Haptophyta</taxon>
        <taxon>Prymnesiophyceae</taxon>
        <taxon>Prymnesiales</taxon>
        <taxon>Prymnesiaceae</taxon>
        <taxon>Prymnesium</taxon>
    </lineage>
</organism>
<protein>
    <submittedName>
        <fullName evidence="1">Uncharacterized protein</fullName>
    </submittedName>
</protein>
<dbReference type="EMBL" id="JBGBPQ010000022">
    <property type="protein sequence ID" value="KAL1503407.1"/>
    <property type="molecule type" value="Genomic_DNA"/>
</dbReference>
<keyword evidence="2" id="KW-1185">Reference proteome</keyword>
<evidence type="ECO:0000313" key="1">
    <source>
        <dbReference type="EMBL" id="KAL1503407.1"/>
    </source>
</evidence>
<evidence type="ECO:0000313" key="2">
    <source>
        <dbReference type="Proteomes" id="UP001515480"/>
    </source>
</evidence>
<comment type="caution">
    <text evidence="1">The sequence shown here is derived from an EMBL/GenBank/DDBJ whole genome shotgun (WGS) entry which is preliminary data.</text>
</comment>
<accession>A0AB34IMY9</accession>
<sequence length="137" mass="15343">MPHKSLSLPDSRALLLFQDQLTRGMWADRHLNALIENPATSNQLLGVLRCTVDLMEGEANKQRASRNLLCLCHALCEEETVAWARCARKAAKAVKAGHEPEEDCTSYRVKLSRCTQRQVSYLLQAALVPCDKHDVSL</sequence>